<reference evidence="3 4" key="1">
    <citation type="submission" date="2018-09" db="EMBL/GenBank/DDBJ databases">
        <title>Streptomyces sp. nov. DS1-2, an endophytic actinomycete isolated from roots of Dendrobium scabrilingue.</title>
        <authorList>
            <person name="Kuncharoen N."/>
            <person name="Kudo T."/>
            <person name="Ohkuma M."/>
            <person name="Yuki M."/>
            <person name="Tanasupawat S."/>
        </authorList>
    </citation>
    <scope>NUCLEOTIDE SEQUENCE [LARGE SCALE GENOMIC DNA]</scope>
    <source>
        <strain evidence="1 4">AZ1-7</strain>
        <strain evidence="2 3">DS1-2</strain>
    </source>
</reference>
<keyword evidence="3" id="KW-1185">Reference proteome</keyword>
<sequence length="284" mass="30245">MTTRSAITGEAAGVPFTALPPAGDGEERAPLVVTWHMMDAPRTHGAFAAALPLTGVRAWRVHLGLPWCGERALSGGEAAVTERIRRDAVLDYVDPVTRQGADEFPAVLAALRERFPVDDGPIGLVGGSLGGGVALRVLTGARVAVAAVALVNPAIRARSVAELVEAATGRPHPWTERSREVADRLDFVARAGDIAALDPAPALLVVSGELDHPGLRRDAEELTAALRERYAEPGRVRLASIPGLDHPLAEQPGDEPAPQLPLAERVEEVMTEWFTRHLSGRSRR</sequence>
<dbReference type="Proteomes" id="UP000268652">
    <property type="component" value="Unassembled WGS sequence"/>
</dbReference>
<dbReference type="AlphaFoldDB" id="A0A3A9WL96"/>
<organism evidence="1 4">
    <name type="scientific">Streptomyces radicis</name>
    <dbReference type="NCBI Taxonomy" id="1750517"/>
    <lineage>
        <taxon>Bacteria</taxon>
        <taxon>Bacillati</taxon>
        <taxon>Actinomycetota</taxon>
        <taxon>Actinomycetes</taxon>
        <taxon>Kitasatosporales</taxon>
        <taxon>Streptomycetaceae</taxon>
        <taxon>Streptomyces</taxon>
    </lineage>
</organism>
<dbReference type="GO" id="GO:0016787">
    <property type="term" value="F:hydrolase activity"/>
    <property type="evidence" value="ECO:0007669"/>
    <property type="project" value="UniProtKB-KW"/>
</dbReference>
<dbReference type="EMBL" id="RBDX01000006">
    <property type="protein sequence ID" value="RKN10234.1"/>
    <property type="molecule type" value="Genomic_DNA"/>
</dbReference>
<dbReference type="RefSeq" id="WP_120696911.1">
    <property type="nucleotide sequence ID" value="NZ_RBDX01000006.1"/>
</dbReference>
<proteinExistence type="predicted"/>
<dbReference type="OrthoDB" id="6059224at2"/>
<comment type="caution">
    <text evidence="1">The sequence shown here is derived from an EMBL/GenBank/DDBJ whole genome shotgun (WGS) entry which is preliminary data.</text>
</comment>
<dbReference type="InterPro" id="IPR029058">
    <property type="entry name" value="AB_hydrolase_fold"/>
</dbReference>
<accession>A0A3A9WL96</accession>
<dbReference type="SUPFAM" id="SSF53474">
    <property type="entry name" value="alpha/beta-Hydrolases"/>
    <property type="match status" value="1"/>
</dbReference>
<name>A0A3A9WL96_9ACTN</name>
<protein>
    <submittedName>
        <fullName evidence="1">Alpha/beta hydrolase</fullName>
    </submittedName>
</protein>
<dbReference type="EMBL" id="RBDY01000006">
    <property type="protein sequence ID" value="RKN24381.1"/>
    <property type="molecule type" value="Genomic_DNA"/>
</dbReference>
<evidence type="ECO:0000313" key="1">
    <source>
        <dbReference type="EMBL" id="RKN10234.1"/>
    </source>
</evidence>
<evidence type="ECO:0000313" key="2">
    <source>
        <dbReference type="EMBL" id="RKN24381.1"/>
    </source>
</evidence>
<evidence type="ECO:0000313" key="3">
    <source>
        <dbReference type="Proteomes" id="UP000268652"/>
    </source>
</evidence>
<gene>
    <name evidence="2" type="ORF">D7318_10830</name>
    <name evidence="1" type="ORF">D7319_09650</name>
</gene>
<dbReference type="Gene3D" id="3.40.50.1820">
    <property type="entry name" value="alpha/beta hydrolase"/>
    <property type="match status" value="1"/>
</dbReference>
<keyword evidence="1" id="KW-0378">Hydrolase</keyword>
<evidence type="ECO:0000313" key="4">
    <source>
        <dbReference type="Proteomes" id="UP000275024"/>
    </source>
</evidence>
<dbReference type="Proteomes" id="UP000275024">
    <property type="component" value="Unassembled WGS sequence"/>
</dbReference>